<dbReference type="CDD" id="cd18809">
    <property type="entry name" value="SF1_C_RecD"/>
    <property type="match status" value="1"/>
</dbReference>
<evidence type="ECO:0000259" key="1">
    <source>
        <dbReference type="SMART" id="SM00382"/>
    </source>
</evidence>
<evidence type="ECO:0000313" key="3">
    <source>
        <dbReference type="Proteomes" id="UP000655410"/>
    </source>
</evidence>
<dbReference type="SMART" id="SM00382">
    <property type="entry name" value="AAA"/>
    <property type="match status" value="1"/>
</dbReference>
<dbReference type="InterPro" id="IPR003593">
    <property type="entry name" value="AAA+_ATPase"/>
</dbReference>
<dbReference type="Gene3D" id="2.30.30.940">
    <property type="match status" value="1"/>
</dbReference>
<protein>
    <recommendedName>
        <fullName evidence="1">AAA+ ATPase domain-containing protein</fullName>
    </recommendedName>
</protein>
<comment type="caution">
    <text evidence="2">The sequence shown here is derived from an EMBL/GenBank/DDBJ whole genome shotgun (WGS) entry which is preliminary data.</text>
</comment>
<dbReference type="SUPFAM" id="SSF55464">
    <property type="entry name" value="Origin of replication-binding domain, RBD-like"/>
    <property type="match status" value="1"/>
</dbReference>
<accession>A0ABQ2N7P2</accession>
<proteinExistence type="predicted"/>
<reference evidence="3" key="1">
    <citation type="journal article" date="2019" name="Int. J. Syst. Evol. Microbiol.">
        <title>The Global Catalogue of Microorganisms (GCM) 10K type strain sequencing project: providing services to taxonomists for standard genome sequencing and annotation.</title>
        <authorList>
            <consortium name="The Broad Institute Genomics Platform"/>
            <consortium name="The Broad Institute Genome Sequencing Center for Infectious Disease"/>
            <person name="Wu L."/>
            <person name="Ma J."/>
        </authorList>
    </citation>
    <scope>NUCLEOTIDE SEQUENCE [LARGE SCALE GENOMIC DNA]</scope>
    <source>
        <strain evidence="3">CGMCC 4.7371</strain>
    </source>
</reference>
<dbReference type="Proteomes" id="UP000655410">
    <property type="component" value="Unassembled WGS sequence"/>
</dbReference>
<name>A0ABQ2N7P2_9ACTN</name>
<dbReference type="EMBL" id="BMNI01000001">
    <property type="protein sequence ID" value="GGO85096.1"/>
    <property type="molecule type" value="Genomic_DNA"/>
</dbReference>
<dbReference type="NCBIfam" id="NF041492">
    <property type="entry name" value="MobF"/>
    <property type="match status" value="1"/>
</dbReference>
<sequence>MRKIHAGRGYDYLLKSVVRGDAGMADPNPVTRYYTEKGTPPGRWMGSALHAFGDGEIRRGDIVTSQQLQRLIGAGLDPVTGEKLGRAFPVYPSMEERVAARVAELPSDLTDTQRTAALAQIKTEEAGKPSSGVAGYDFTFSVPKSVSALWGVADAGTQALIVEAHHHAVAEVLDFMEREVVATRRGVAAGDGAVMQADVIGVAATAYDHWDSRLGDPQLHTHVVISNKAKTTGDGRWRSLDGNPMYEANVPISEHYNAVLADRMTRLFGIEWEQRDRGTERNGAWELAPVPETLVREFSGRSSHIDREKDRLIAEHMERTGRRPSAAKIIQLRAQATLATRPEKEIHSLFDLTTEWRGRAQKILGTGAVEWAKDVTARPIARPTLRADDVPLDVIVEVADSVLGAVEEKRSTWRHWNLWAEASRQTMGWRFASAEDREAVVGMIVDAAKQESLALTPPDLVTTPDMFRRADGTSRFRPRHSVVFTSETLLAAEDRLLARSEDLTAPEVSLGVIERVTRREHLLSAEQSETLVGIAVSGRQVDLLVGPAGAGKTTAMHALKTAWTKAHGKGTVVGLAPSAVAAQVLAEDLGIGCENTAKWLHEHDRGRAQFRKGQLVIIDEATLAGTLTLDRITALAADAGAKVLLVGDWAQLQSVDAGGAFTLLASARPDTPELTEIHRFTHEWEKTASLDLRHGHAEVISTYIAKERVHEGTTDEMMDAAYLAWAADVKEGRSSILVAEASDMVIRLNRRARADRIVAHPVGDIEVNLADGTQASEGDLIITRHNDRRLRTVRGGFVRNGDRWIVTRVHQDGSMQVQRVDVDFGGTVMLPAAYVAEHVDLGYAVTAHRAQGMTVDTSHVVVTGSTTRENFYVSMTRGRDSNIAYVALDKPDEGHAPPEPDEVNAHTVLYGVLKHIGGELSAHQMIVAEQERWESIAQLGAEYETIGAVAQRERWVKAIKNSGLTDAQVEQVLASESFGPLTAELRRADANHHDVDWLLPALVTRRSLDDAEDIGAVLISRLQKAAQPKLGKRRPTPKMVVGLIPVADGPMNEVMAKALTERAELMEGRALALAEQAVDDKALWLKRLGAPPAAKPARRRWLHEVRTVAAYRDRYRVDGRRVLGEPKNVAQKLDAARAEQAVRCARAISEGAAVSQDGRSRTVEREGRALA</sequence>
<dbReference type="InterPro" id="IPR027417">
    <property type="entry name" value="P-loop_NTPase"/>
</dbReference>
<dbReference type="Pfam" id="PF13604">
    <property type="entry name" value="AAA_30"/>
    <property type="match status" value="1"/>
</dbReference>
<evidence type="ECO:0000313" key="2">
    <source>
        <dbReference type="EMBL" id="GGO85096.1"/>
    </source>
</evidence>
<dbReference type="InterPro" id="IPR014862">
    <property type="entry name" value="TrwC"/>
</dbReference>
<gene>
    <name evidence="2" type="ORF">GCM10011584_04220</name>
</gene>
<dbReference type="SUPFAM" id="SSF52540">
    <property type="entry name" value="P-loop containing nucleoside triphosphate hydrolases"/>
    <property type="match status" value="2"/>
</dbReference>
<dbReference type="Gene3D" id="3.40.50.300">
    <property type="entry name" value="P-loop containing nucleotide triphosphate hydrolases"/>
    <property type="match status" value="2"/>
</dbReference>
<dbReference type="Pfam" id="PF08751">
    <property type="entry name" value="TrwC"/>
    <property type="match status" value="1"/>
</dbReference>
<organism evidence="2 3">
    <name type="scientific">Nocardioides phosphati</name>
    <dbReference type="NCBI Taxonomy" id="1867775"/>
    <lineage>
        <taxon>Bacteria</taxon>
        <taxon>Bacillati</taxon>
        <taxon>Actinomycetota</taxon>
        <taxon>Actinomycetes</taxon>
        <taxon>Propionibacteriales</taxon>
        <taxon>Nocardioidaceae</taxon>
        <taxon>Nocardioides</taxon>
    </lineage>
</organism>
<feature type="domain" description="AAA+ ATPase" evidence="1">
    <location>
        <begin position="538"/>
        <end position="764"/>
    </location>
</feature>
<keyword evidence="3" id="KW-1185">Reference proteome</keyword>